<feature type="transmembrane region" description="Helical" evidence="1">
    <location>
        <begin position="295"/>
        <end position="315"/>
    </location>
</feature>
<organism evidence="3 4">
    <name type="scientific">Zymoseptoria brevis</name>
    <dbReference type="NCBI Taxonomy" id="1047168"/>
    <lineage>
        <taxon>Eukaryota</taxon>
        <taxon>Fungi</taxon>
        <taxon>Dikarya</taxon>
        <taxon>Ascomycota</taxon>
        <taxon>Pezizomycotina</taxon>
        <taxon>Dothideomycetes</taxon>
        <taxon>Dothideomycetidae</taxon>
        <taxon>Mycosphaerellales</taxon>
        <taxon>Mycosphaerellaceae</taxon>
        <taxon>Zymoseptoria</taxon>
    </lineage>
</organism>
<dbReference type="InterPro" id="IPR050879">
    <property type="entry name" value="Acyltransferase_3"/>
</dbReference>
<name>A0A0F4GST5_9PEZI</name>
<keyword evidence="4" id="KW-1185">Reference proteome</keyword>
<comment type="caution">
    <text evidence="3">The sequence shown here is derived from an EMBL/GenBank/DDBJ whole genome shotgun (WGS) entry which is preliminary data.</text>
</comment>
<proteinExistence type="predicted"/>
<dbReference type="PANTHER" id="PTHR23028">
    <property type="entry name" value="ACETYLTRANSFERASE"/>
    <property type="match status" value="1"/>
</dbReference>
<feature type="domain" description="Acyltransferase 3" evidence="2">
    <location>
        <begin position="57"/>
        <end position="442"/>
    </location>
</feature>
<evidence type="ECO:0000256" key="1">
    <source>
        <dbReference type="SAM" id="Phobius"/>
    </source>
</evidence>
<dbReference type="InterPro" id="IPR002656">
    <property type="entry name" value="Acyl_transf_3_dom"/>
</dbReference>
<dbReference type="STRING" id="1047168.A0A0F4GST5"/>
<feature type="transmembrane region" description="Helical" evidence="1">
    <location>
        <begin position="159"/>
        <end position="177"/>
    </location>
</feature>
<feature type="transmembrane region" description="Helical" evidence="1">
    <location>
        <begin position="342"/>
        <end position="359"/>
    </location>
</feature>
<feature type="transmembrane region" description="Helical" evidence="1">
    <location>
        <begin position="431"/>
        <end position="452"/>
    </location>
</feature>
<keyword evidence="1" id="KW-1133">Transmembrane helix</keyword>
<evidence type="ECO:0000259" key="2">
    <source>
        <dbReference type="Pfam" id="PF01757"/>
    </source>
</evidence>
<dbReference type="AlphaFoldDB" id="A0A0F4GST5"/>
<accession>A0A0F4GST5</accession>
<dbReference type="Pfam" id="PF01757">
    <property type="entry name" value="Acyl_transf_3"/>
    <property type="match status" value="1"/>
</dbReference>
<dbReference type="EMBL" id="LAFY01000319">
    <property type="protein sequence ID" value="KJY00490.1"/>
    <property type="molecule type" value="Genomic_DNA"/>
</dbReference>
<gene>
    <name evidence="3" type="ORF">TI39_contig327g00010</name>
</gene>
<evidence type="ECO:0000313" key="4">
    <source>
        <dbReference type="Proteomes" id="UP000033647"/>
    </source>
</evidence>
<feature type="transmembrane region" description="Helical" evidence="1">
    <location>
        <begin position="262"/>
        <end position="283"/>
    </location>
</feature>
<sequence>MLAFLRLSPREYIHATTPMTYHDRAQQALAILRDLRRSVSPNSPRTTAKPRPPRPTAWLDGLRGIAAFAVFVMHNEDVGHQVADYVILENPWGLSGQHHLVTFPIVRTLFSGGHTAVFTFFIISGFVLSYKPLQLVHAQDLGLLVKSTGSGLFRRWGRLFLPLYVSTFCWMSSWYMFGFDSGRGDPKRLPSWTEELGRWWDNHSSGNYVGYNVHLWTIPEEFWGSVFTYCTILATSRFTHEARLVTETAICAYRLYLSKRDALFIVGILFCDVFLLAEAGKLPNILKRLAPRYNALWYIPFLLGLYIAPFGHGFAGDIREFSGYPGWSILSFLTPPHTDFKFFLRFWASTMIVVSIPHLDVCKRILEGRLAQYLGRISYGLYLIHGPILWSVGVRLYAACGLDNRYPDLKAWDNLVKIPEGGPLGLEPRFLVPWTFVLVLVLGLSELFTRCVDEPIVKLMQWCFSSCQRLDSDDRKDRQSTLPLLEMRH</sequence>
<dbReference type="OrthoDB" id="5819582at2759"/>
<keyword evidence="3" id="KW-0012">Acyltransferase</keyword>
<dbReference type="Proteomes" id="UP000033647">
    <property type="component" value="Unassembled WGS sequence"/>
</dbReference>
<dbReference type="PANTHER" id="PTHR23028:SF134">
    <property type="entry name" value="PUTATIVE (AFU_ORTHOLOGUE AFUA_4G08520)-RELATED"/>
    <property type="match status" value="1"/>
</dbReference>
<reference evidence="3 4" key="1">
    <citation type="submission" date="2015-03" db="EMBL/GenBank/DDBJ databases">
        <title>RNA-seq based gene annotation and comparative genomics of four Zymoseptoria species reveal species-specific pathogenicity related genes and transposable element activity.</title>
        <authorList>
            <person name="Grandaubert J."/>
            <person name="Bhattacharyya A."/>
            <person name="Stukenbrock E.H."/>
        </authorList>
    </citation>
    <scope>NUCLEOTIDE SEQUENCE [LARGE SCALE GENOMIC DNA]</scope>
    <source>
        <strain evidence="3 4">Zb18110</strain>
    </source>
</reference>
<keyword evidence="3" id="KW-0808">Transferase</keyword>
<keyword evidence="1" id="KW-0472">Membrane</keyword>
<dbReference type="GO" id="GO:0016747">
    <property type="term" value="F:acyltransferase activity, transferring groups other than amino-acyl groups"/>
    <property type="evidence" value="ECO:0007669"/>
    <property type="project" value="InterPro"/>
</dbReference>
<feature type="transmembrane region" description="Helical" evidence="1">
    <location>
        <begin position="379"/>
        <end position="398"/>
    </location>
</feature>
<protein>
    <submittedName>
        <fullName evidence="3">Acyltransferase like protein</fullName>
    </submittedName>
</protein>
<evidence type="ECO:0000313" key="3">
    <source>
        <dbReference type="EMBL" id="KJY00490.1"/>
    </source>
</evidence>
<keyword evidence="1" id="KW-0812">Transmembrane</keyword>